<dbReference type="GO" id="GO:0016491">
    <property type="term" value="F:oxidoreductase activity"/>
    <property type="evidence" value="ECO:0007669"/>
    <property type="project" value="InterPro"/>
</dbReference>
<dbReference type="InterPro" id="IPR057326">
    <property type="entry name" value="KR_dom"/>
</dbReference>
<dbReference type="PROSITE" id="PS52019">
    <property type="entry name" value="PKS_MFAS_DH"/>
    <property type="match status" value="1"/>
</dbReference>
<dbReference type="Pfam" id="PF00698">
    <property type="entry name" value="Acyl_transf_1"/>
    <property type="match status" value="1"/>
</dbReference>
<dbReference type="InterPro" id="IPR016036">
    <property type="entry name" value="Malonyl_transacylase_ACP-bd"/>
</dbReference>
<dbReference type="SMART" id="SM00823">
    <property type="entry name" value="PKS_PP"/>
    <property type="match status" value="1"/>
</dbReference>
<dbReference type="PROSITE" id="PS00606">
    <property type="entry name" value="KS3_1"/>
    <property type="match status" value="1"/>
</dbReference>
<feature type="domain" description="Ketosynthase family 3 (KS3)" evidence="8">
    <location>
        <begin position="15"/>
        <end position="421"/>
    </location>
</feature>
<name>A0A9N9WV78_9DIPT</name>
<dbReference type="Pfam" id="PF00109">
    <property type="entry name" value="ketoacyl-synt"/>
    <property type="match status" value="1"/>
</dbReference>
<keyword evidence="11" id="KW-1185">Reference proteome</keyword>
<evidence type="ECO:0000259" key="7">
    <source>
        <dbReference type="PROSITE" id="PS50075"/>
    </source>
</evidence>
<dbReference type="InterPro" id="IPR029058">
    <property type="entry name" value="AB_hydrolase_fold"/>
</dbReference>
<dbReference type="InterPro" id="IPR036736">
    <property type="entry name" value="ACP-like_sf"/>
</dbReference>
<dbReference type="InterPro" id="IPR016039">
    <property type="entry name" value="Thiolase-like"/>
</dbReference>
<dbReference type="GO" id="GO:0006633">
    <property type="term" value="P:fatty acid biosynthetic process"/>
    <property type="evidence" value="ECO:0007669"/>
    <property type="project" value="InterPro"/>
</dbReference>
<dbReference type="InterPro" id="IPR009081">
    <property type="entry name" value="PP-bd_ACP"/>
</dbReference>
<dbReference type="InterPro" id="IPR016035">
    <property type="entry name" value="Acyl_Trfase/lysoPLipase"/>
</dbReference>
<dbReference type="CDD" id="cd08954">
    <property type="entry name" value="KR_1_FAS_SDR_x"/>
    <property type="match status" value="1"/>
</dbReference>
<dbReference type="CDD" id="cd00833">
    <property type="entry name" value="PKS"/>
    <property type="match status" value="1"/>
</dbReference>
<dbReference type="Gene3D" id="3.40.50.1820">
    <property type="entry name" value="alpha/beta hydrolase"/>
    <property type="match status" value="1"/>
</dbReference>
<dbReference type="Gene3D" id="3.40.366.10">
    <property type="entry name" value="Malonyl-Coenzyme A Acyl Carrier Protein, domain 2"/>
    <property type="match status" value="1"/>
</dbReference>
<dbReference type="InterPro" id="IPR050091">
    <property type="entry name" value="PKS_NRPS_Biosynth_Enz"/>
</dbReference>
<dbReference type="InterPro" id="IPR018201">
    <property type="entry name" value="Ketoacyl_synth_AS"/>
</dbReference>
<feature type="region of interest" description="C-terminal hotdog fold" evidence="6">
    <location>
        <begin position="995"/>
        <end position="1131"/>
    </location>
</feature>
<dbReference type="Pfam" id="PF02801">
    <property type="entry name" value="Ketoacyl-synt_C"/>
    <property type="match status" value="1"/>
</dbReference>
<dbReference type="Gene3D" id="3.40.47.10">
    <property type="match status" value="1"/>
</dbReference>
<dbReference type="InterPro" id="IPR013968">
    <property type="entry name" value="PKS_KR"/>
</dbReference>
<dbReference type="InterPro" id="IPR020806">
    <property type="entry name" value="PKS_PP-bd"/>
</dbReference>
<evidence type="ECO:0000313" key="10">
    <source>
        <dbReference type="EMBL" id="CAG9805272.1"/>
    </source>
</evidence>
<dbReference type="SMART" id="SM00825">
    <property type="entry name" value="PKS_KS"/>
    <property type="match status" value="1"/>
</dbReference>
<dbReference type="GO" id="GO:0004312">
    <property type="term" value="F:fatty acid synthase activity"/>
    <property type="evidence" value="ECO:0007669"/>
    <property type="project" value="TreeGrafter"/>
</dbReference>
<reference evidence="10" key="1">
    <citation type="submission" date="2022-01" db="EMBL/GenBank/DDBJ databases">
        <authorList>
            <person name="King R."/>
        </authorList>
    </citation>
    <scope>NUCLEOTIDE SEQUENCE</scope>
</reference>
<keyword evidence="2" id="KW-0597">Phosphoprotein</keyword>
<evidence type="ECO:0000256" key="3">
    <source>
        <dbReference type="ARBA" id="ARBA00022679"/>
    </source>
</evidence>
<dbReference type="SMART" id="SM00829">
    <property type="entry name" value="PKS_ER"/>
    <property type="match status" value="1"/>
</dbReference>
<dbReference type="SUPFAM" id="SSF50129">
    <property type="entry name" value="GroES-like"/>
    <property type="match status" value="1"/>
</dbReference>
<keyword evidence="1" id="KW-0596">Phosphopantetheine</keyword>
<organism evidence="10 11">
    <name type="scientific">Chironomus riparius</name>
    <dbReference type="NCBI Taxonomy" id="315576"/>
    <lineage>
        <taxon>Eukaryota</taxon>
        <taxon>Metazoa</taxon>
        <taxon>Ecdysozoa</taxon>
        <taxon>Arthropoda</taxon>
        <taxon>Hexapoda</taxon>
        <taxon>Insecta</taxon>
        <taxon>Pterygota</taxon>
        <taxon>Neoptera</taxon>
        <taxon>Endopterygota</taxon>
        <taxon>Diptera</taxon>
        <taxon>Nematocera</taxon>
        <taxon>Chironomoidea</taxon>
        <taxon>Chironomidae</taxon>
        <taxon>Chironominae</taxon>
        <taxon>Chironomus</taxon>
    </lineage>
</organism>
<dbReference type="PANTHER" id="PTHR43775">
    <property type="entry name" value="FATTY ACID SYNTHASE"/>
    <property type="match status" value="1"/>
</dbReference>
<dbReference type="InterPro" id="IPR001227">
    <property type="entry name" value="Ac_transferase_dom_sf"/>
</dbReference>
<dbReference type="InterPro" id="IPR013149">
    <property type="entry name" value="ADH-like_C"/>
</dbReference>
<dbReference type="SMART" id="SM00827">
    <property type="entry name" value="PKS_AT"/>
    <property type="match status" value="1"/>
</dbReference>
<dbReference type="PANTHER" id="PTHR43775:SF23">
    <property type="entry name" value="FATTY ACID SYNTHASE 3"/>
    <property type="match status" value="1"/>
</dbReference>
<dbReference type="SUPFAM" id="SSF53474">
    <property type="entry name" value="alpha/beta-Hydrolases"/>
    <property type="match status" value="1"/>
</dbReference>
<dbReference type="InterPro" id="IPR042104">
    <property type="entry name" value="PKS_dehydratase_sf"/>
</dbReference>
<dbReference type="Gene3D" id="3.40.50.720">
    <property type="entry name" value="NAD(P)-binding Rossmann-like Domain"/>
    <property type="match status" value="1"/>
</dbReference>
<keyword evidence="3" id="KW-0808">Transferase</keyword>
<dbReference type="InterPro" id="IPR049391">
    <property type="entry name" value="FAS_pseudo-KR"/>
</dbReference>
<dbReference type="SUPFAM" id="SSF55048">
    <property type="entry name" value="Probable ACP-binding domain of malonyl-CoA ACP transacylase"/>
    <property type="match status" value="1"/>
</dbReference>
<dbReference type="InterPro" id="IPR020843">
    <property type="entry name" value="ER"/>
</dbReference>
<dbReference type="InterPro" id="IPR014030">
    <property type="entry name" value="Ketoacyl_synth_N"/>
</dbReference>
<evidence type="ECO:0000256" key="5">
    <source>
        <dbReference type="ARBA" id="ARBA00023268"/>
    </source>
</evidence>
<dbReference type="InterPro" id="IPR014043">
    <property type="entry name" value="Acyl_transferase_dom"/>
</dbReference>
<dbReference type="InterPro" id="IPR011032">
    <property type="entry name" value="GroES-like_sf"/>
</dbReference>
<evidence type="ECO:0000256" key="2">
    <source>
        <dbReference type="ARBA" id="ARBA00022553"/>
    </source>
</evidence>
<evidence type="ECO:0000313" key="11">
    <source>
        <dbReference type="Proteomes" id="UP001153620"/>
    </source>
</evidence>
<keyword evidence="4" id="KW-0521">NADP</keyword>
<feature type="active site" description="Proton donor; for dehydratase activity" evidence="6">
    <location>
        <position position="1044"/>
    </location>
</feature>
<evidence type="ECO:0000259" key="9">
    <source>
        <dbReference type="PROSITE" id="PS52019"/>
    </source>
</evidence>
<dbReference type="OrthoDB" id="329835at2759"/>
<dbReference type="SUPFAM" id="SSF53901">
    <property type="entry name" value="Thiolase-like"/>
    <property type="match status" value="1"/>
</dbReference>
<dbReference type="PROSITE" id="PS50075">
    <property type="entry name" value="CARRIER"/>
    <property type="match status" value="1"/>
</dbReference>
<sequence length="2363" mass="264011">MSSKENIRPKIKAFDDEVVISGVSGRFANSRNIAELSHNLYNKINMVEENEIRWRRTNPMFPRHIGTISDIDKFDAQFFGYQSKHAQSMDPQGRMLLEHAYEAVLDAGVSPKSLKNSRTGVFMGVCFCESEKTWMYERDTPDGIGISGNSRALLANRISFMLGLVGPSFCVDTACSSSMYALDLAYKAIQSGECDAAFVGGSNLLLHPLPSLQFARLGVLSIEGFCSPFDASASGYTRGETVAVIFLQRKSMAKRNYGTVVYTKSNCDGFKSEGIHYPSGDVQKALLVEFYNDLNIPASSVDYIEAHCTGTVVGDPEECKAIEQVFCNDKNKAPIPIGSIKSNLGHSEAASGLCSISKVILTFENGKIPPNINYHIPRPEIPALTNGKLKVVDEVQDFNGSLICVNSFGFGGANSHGLFKINPKVKKNFGIPDDKIPRLVVWSGRTEAAVSEILDTVTKRPLDAEYVALLHNIQTETLPANIFKGFGLYMQPGDGSKNAKCLIRDVQHYGGLKRPMVWVYSGMGSQWAGMGADLMKIPIFESAIERCHKVMYERGLNLKEILTSKDPGMFDNILHSFVGIAAIQIGLTDILKVLGLEPDYIIGHSVGELGCGYADDCLTAEEMILCAYSRGMASLETKVVHGSMAAVGMGYQKLKTIIPDEICIACHNSNESTTISGPSENISMFVKELKEKGIFAREVACSNIPYHSKYIADFGPNLLKRLNEVIKAPKKRSNKWISSSYPKSTWNLEKTQYCSADYHTNNLLSSVLFEEASSLLPENAICVEIAPHGLLQAILKRSMTTAVNIPLTQREHKSNDQVLLNAIGKIYCNGFDMDVANLYPKVEFPVSRGTPMISSNIKWDHSESWFVTSHAQVEIGKSAERIIKLNIGSPEFEFIIGHLIDGRCLFPATGYLYLAWETLAMIKSKKLNETIVEFEDVKFLRATNMTETSVAFVIVVQPGTGRFEISEGNTALVTGIVRLHDQVELANIKTNRESKKILATSDFYKELRLRGYHYSGLFKSVLESSYDGTYGCVKWTDNWIPFLDCLLQIQIVAKDTRSLFIPTSIQRMVIDPTKHFTSDTNQKEESFFNVHVSRNMKTLRSGGVQITNLQASPIQRRKAQSFPVLESYQFISNDPSPKLSYFDAARVITQLVLENNSEYTVKAVETFNPKRSMFLPFIRDALLDLPLITPNLTYLASSKVASEEEQITVENTKLSAHKCLLLILSEGSSEMYSLEEVANSIADGGFLVVRAELNSSVAEMVYSNNLPYTATVLTNNEKFVVFHSVKQQNSKPLSSIHISNKDSNFDWIEETKSVMKNGPLVLVAENEPDSGIVGLVNCLRMEPDGNFIRCVFVDDPKAPKFSLSDPFYQNQLKLDLAINVYRNGKWGTYRHLQISETHNESPVQSHCYVNSLVKSDLSSLKWLEGPLNHMKVQNNLVDVHYAALNFRDVMLATGKLTGDVFTENRFEHECLLGMEFSGRTRDGRRVMGLVTSGALATNVKADPMLLFDIPNNWSLADAATVPCVYGTVYSAFFVSTKIEKGKSILIHAGTGGVGLAAIRVAFAYGLEVYTTVSTAEKKNFLLKEFPQLKAENIGNSRDTTFEKMIIDRTDGKGVDYVLNSLAEEKLQASIRCLGFGGKFLEIGKFDMANDTKIGMNIFLKELSFHSVMLDRLFGESNEKKLQLKQILERDIKAGIVKPLKTNIFSASQVEKAFRFLASGKHMGKVLLKIRQNENDLVTLPISVLPRIYCNPEHSYIIPGGLGGFGLELADWLVLRGCRNLVLSSSRGISKPYQSYRIRIWESYGVKVTVNTSDISTRNGCENLIKEAIKLGPVGGIFNLAVLLRDAVFENQDAVKFIESMAPKAYATKHLDAISRKLCPKLQYFVIFSSVSCGRGNAGQSNYGMSNSVMERIMEQRQRDGLPAKAIQWGAVGEVGLVADMAEDKLDMEIGGTLQQRITSCLEVLDDLMCEKQPIVSSMVVAEKKSFGISKGNIVETVMNIMGIRDIKSISLETTLSEMGMDSLMAVELKQIFEREFEVDLSMQELRTLNFLKIMEIAKKRENQEKPLDEKPVDENILAFLIRHTAIRPQNENILEFFKMDQKQRSNCLALIIPGIEGCASDTMLEMCSKLNFPYCIINYNSSIICQMKTARDTVEFIKNDLMKVLDGYERFHLIAHSYGNFLAIILGTFLESRGKKGHISNIDGSPVVLNTVTRIQCQRRTEGEFNDYILTYISSLIDQNIDKNLFKVFANYETWDEKLEKFLEITSYQHLYTKDVFRSVVNAFRNRINSVIYEIEDLGYLQSTKCTLFKPSDDFAPLESENLELEKYFKQSIDVFKLEGNHQSIIENPKLVTILNDIHKKIL</sequence>
<dbReference type="Pfam" id="PF08659">
    <property type="entry name" value="KR"/>
    <property type="match status" value="1"/>
</dbReference>
<dbReference type="InterPro" id="IPR049900">
    <property type="entry name" value="PKS_mFAS_DH"/>
</dbReference>
<dbReference type="Pfam" id="PF21149">
    <property type="entry name" value="FAS_pseudo-KR"/>
    <property type="match status" value="1"/>
</dbReference>
<feature type="region of interest" description="N-terminal hotdog fold" evidence="6">
    <location>
        <begin position="861"/>
        <end position="984"/>
    </location>
</feature>
<dbReference type="PROSITE" id="PS52004">
    <property type="entry name" value="KS3_2"/>
    <property type="match status" value="1"/>
</dbReference>
<evidence type="ECO:0000256" key="6">
    <source>
        <dbReference type="PROSITE-ProRule" id="PRU01363"/>
    </source>
</evidence>
<protein>
    <submittedName>
        <fullName evidence="10">Uncharacterized protein</fullName>
    </submittedName>
</protein>
<gene>
    <name evidence="10" type="ORF">CHIRRI_LOCUS8146</name>
</gene>
<dbReference type="Proteomes" id="UP001153620">
    <property type="component" value="Chromosome 2"/>
</dbReference>
<dbReference type="EMBL" id="OU895878">
    <property type="protein sequence ID" value="CAG9805272.1"/>
    <property type="molecule type" value="Genomic_DNA"/>
</dbReference>
<dbReference type="Gene3D" id="3.30.70.3290">
    <property type="match status" value="1"/>
</dbReference>
<feature type="domain" description="Carrier" evidence="7">
    <location>
        <begin position="1984"/>
        <end position="2064"/>
    </location>
</feature>
<evidence type="ECO:0000256" key="4">
    <source>
        <dbReference type="ARBA" id="ARBA00022857"/>
    </source>
</evidence>
<dbReference type="SUPFAM" id="SSF51735">
    <property type="entry name" value="NAD(P)-binding Rossmann-fold domains"/>
    <property type="match status" value="2"/>
</dbReference>
<proteinExistence type="predicted"/>
<dbReference type="InterPro" id="IPR020841">
    <property type="entry name" value="PKS_Beta-ketoAc_synthase_dom"/>
</dbReference>
<dbReference type="SUPFAM" id="SSF52151">
    <property type="entry name" value="FabD/lysophospholipase-like"/>
    <property type="match status" value="1"/>
</dbReference>
<keyword evidence="5" id="KW-0511">Multifunctional enzyme</keyword>
<dbReference type="Gene3D" id="3.10.129.110">
    <property type="entry name" value="Polyketide synthase dehydratase"/>
    <property type="match status" value="1"/>
</dbReference>
<dbReference type="SUPFAM" id="SSF47336">
    <property type="entry name" value="ACP-like"/>
    <property type="match status" value="1"/>
</dbReference>
<dbReference type="GO" id="GO:0031177">
    <property type="term" value="F:phosphopantetheine binding"/>
    <property type="evidence" value="ECO:0007669"/>
    <property type="project" value="InterPro"/>
</dbReference>
<dbReference type="Gene3D" id="1.10.1200.10">
    <property type="entry name" value="ACP-like"/>
    <property type="match status" value="1"/>
</dbReference>
<dbReference type="Gene3D" id="3.90.180.10">
    <property type="entry name" value="Medium-chain alcohol dehydrogenases, catalytic domain"/>
    <property type="match status" value="1"/>
</dbReference>
<feature type="active site" description="Proton acceptor; for dehydratase activity" evidence="6">
    <location>
        <position position="898"/>
    </location>
</feature>
<dbReference type="InterPro" id="IPR036291">
    <property type="entry name" value="NAD(P)-bd_dom_sf"/>
</dbReference>
<dbReference type="InterPro" id="IPR032821">
    <property type="entry name" value="PKS_assoc"/>
</dbReference>
<dbReference type="Pfam" id="PF16197">
    <property type="entry name" value="KAsynt_C_assoc"/>
    <property type="match status" value="1"/>
</dbReference>
<reference evidence="10" key="2">
    <citation type="submission" date="2022-10" db="EMBL/GenBank/DDBJ databases">
        <authorList>
            <consortium name="ENA_rothamsted_submissions"/>
            <consortium name="culmorum"/>
            <person name="King R."/>
        </authorList>
    </citation>
    <scope>NUCLEOTIDE SEQUENCE</scope>
</reference>
<feature type="domain" description="PKS/mFAS DH" evidence="9">
    <location>
        <begin position="861"/>
        <end position="1131"/>
    </location>
</feature>
<dbReference type="InterPro" id="IPR014031">
    <property type="entry name" value="Ketoacyl_synth_C"/>
</dbReference>
<evidence type="ECO:0000256" key="1">
    <source>
        <dbReference type="ARBA" id="ARBA00022450"/>
    </source>
</evidence>
<dbReference type="SMART" id="SM00822">
    <property type="entry name" value="PKS_KR"/>
    <property type="match status" value="1"/>
</dbReference>
<dbReference type="GO" id="GO:0004315">
    <property type="term" value="F:3-oxoacyl-[acyl-carrier-protein] synthase activity"/>
    <property type="evidence" value="ECO:0007669"/>
    <property type="project" value="InterPro"/>
</dbReference>
<evidence type="ECO:0000259" key="8">
    <source>
        <dbReference type="PROSITE" id="PS52004"/>
    </source>
</evidence>
<accession>A0A9N9WV78</accession>
<dbReference type="CDD" id="cd05195">
    <property type="entry name" value="enoyl_red"/>
    <property type="match status" value="1"/>
</dbReference>
<dbReference type="Pfam" id="PF00550">
    <property type="entry name" value="PP-binding"/>
    <property type="match status" value="1"/>
</dbReference>
<dbReference type="Pfam" id="PF00107">
    <property type="entry name" value="ADH_zinc_N"/>
    <property type="match status" value="1"/>
</dbReference>